<dbReference type="STRING" id="121821.GCA_001870675_01446"/>
<reference evidence="2 3" key="1">
    <citation type="submission" date="2018-06" db="EMBL/GenBank/DDBJ databases">
        <title>Genomic Encyclopedia of Archaeal and Bacterial Type Strains, Phase II (KMG-II): from individual species to whole genera.</title>
        <authorList>
            <person name="Goeker M."/>
        </authorList>
    </citation>
    <scope>NUCLEOTIDE SEQUENCE [LARGE SCALE GENOMIC DNA]</scope>
    <source>
        <strain evidence="2 3">DSM 13087</strain>
    </source>
</reference>
<evidence type="ECO:0000313" key="3">
    <source>
        <dbReference type="Proteomes" id="UP000249364"/>
    </source>
</evidence>
<dbReference type="Pfam" id="PF13166">
    <property type="entry name" value="AAA_13"/>
    <property type="match status" value="1"/>
</dbReference>
<proteinExistence type="predicted"/>
<keyword evidence="3" id="KW-1185">Reference proteome</keyword>
<organism evidence="2 3">
    <name type="scientific">Roseinatronobacter thiooxidans</name>
    <dbReference type="NCBI Taxonomy" id="121821"/>
    <lineage>
        <taxon>Bacteria</taxon>
        <taxon>Pseudomonadati</taxon>
        <taxon>Pseudomonadota</taxon>
        <taxon>Alphaproteobacteria</taxon>
        <taxon>Rhodobacterales</taxon>
        <taxon>Paracoccaceae</taxon>
        <taxon>Roseinatronobacter</taxon>
    </lineage>
</organism>
<accession>A0A2W7PWK4</accession>
<feature type="domain" description="Protein CR006 P-loop" evidence="1">
    <location>
        <begin position="113"/>
        <end position="318"/>
    </location>
</feature>
<sequence>MTNKPKLYEYKSIDKLVTRIRDDLNDHSFVLLFAYNGTGKTRLSMAFKDMAKKKGERDTLYFNAFTEDLFVWDNDLDGDENRYLIINSASAFFEDFQSLDLEERIFSFLERYASFNFRIDYENWRVIFYRDATENIKVSRGEQNIFIWCVFLAICQLVLDNHEAYKWVKHIYVDDPISSLDDNNAIAVASDLAQLLRSGKDRAKAVVSTHHSLFFNVMWNEMKRVKHKAYFYHRPQGVELHTLRGTDETPFFHHVAMLSELQMAVESDQLYTHHFNMMRSILEKTATFFGYKDFSACIHGIDDEALYSRALNLLSHGKYSIYEPREMVGDNKDLFKDIFKAFLERYRFELPEIIKQKEPAQ</sequence>
<protein>
    <submittedName>
        <fullName evidence="2">AAA domain-containing protein</fullName>
    </submittedName>
</protein>
<dbReference type="AlphaFoldDB" id="A0A2W7PWK4"/>
<evidence type="ECO:0000313" key="2">
    <source>
        <dbReference type="EMBL" id="PZX36287.1"/>
    </source>
</evidence>
<name>A0A2W7PWK4_9RHOB</name>
<gene>
    <name evidence="2" type="ORF">LY56_03471</name>
</gene>
<dbReference type="RefSeq" id="WP_071470205.1">
    <property type="nucleotide sequence ID" value="NZ_MEHT01000029.1"/>
</dbReference>
<dbReference type="OrthoDB" id="9789562at2"/>
<dbReference type="EMBL" id="QKZQ01000033">
    <property type="protein sequence ID" value="PZX36287.1"/>
    <property type="molecule type" value="Genomic_DNA"/>
</dbReference>
<dbReference type="Proteomes" id="UP000249364">
    <property type="component" value="Unassembled WGS sequence"/>
</dbReference>
<dbReference type="InterPro" id="IPR026866">
    <property type="entry name" value="CR006_AAA"/>
</dbReference>
<comment type="caution">
    <text evidence="2">The sequence shown here is derived from an EMBL/GenBank/DDBJ whole genome shotgun (WGS) entry which is preliminary data.</text>
</comment>
<evidence type="ECO:0000259" key="1">
    <source>
        <dbReference type="Pfam" id="PF13166"/>
    </source>
</evidence>